<name>A0A0J6I7V2_COCPO</name>
<dbReference type="EMBL" id="DS268110">
    <property type="protein sequence ID" value="KMM67547.1"/>
    <property type="molecule type" value="Genomic_DNA"/>
</dbReference>
<dbReference type="AlphaFoldDB" id="A0A0J6I7V2"/>
<proteinExistence type="predicted"/>
<gene>
    <name evidence="1" type="ORF">CPAG_03881</name>
</gene>
<reference evidence="2" key="3">
    <citation type="journal article" date="2010" name="Genome Res.">
        <title>Population genomic sequencing of Coccidioides fungi reveals recent hybridization and transposon control.</title>
        <authorList>
            <person name="Neafsey D.E."/>
            <person name="Barker B.M."/>
            <person name="Sharpton T.J."/>
            <person name="Stajich J.E."/>
            <person name="Park D.J."/>
            <person name="Whiston E."/>
            <person name="Hung C.-Y."/>
            <person name="McMahan C."/>
            <person name="White J."/>
            <person name="Sykes S."/>
            <person name="Heiman D."/>
            <person name="Young S."/>
            <person name="Zeng Q."/>
            <person name="Abouelleil A."/>
            <person name="Aftuck L."/>
            <person name="Bessette D."/>
            <person name="Brown A."/>
            <person name="FitzGerald M."/>
            <person name="Lui A."/>
            <person name="Macdonald J.P."/>
            <person name="Priest M."/>
            <person name="Orbach M.J."/>
            <person name="Galgiani J.N."/>
            <person name="Kirkland T.N."/>
            <person name="Cole G.T."/>
            <person name="Birren B.W."/>
            <person name="Henn M.R."/>
            <person name="Taylor J.W."/>
            <person name="Rounsley S.D."/>
        </authorList>
    </citation>
    <scope>NUCLEOTIDE SEQUENCE [LARGE SCALE GENOMIC DNA]</scope>
    <source>
        <strain evidence="2">RMSCC 3488</strain>
    </source>
</reference>
<organism evidence="1 2">
    <name type="scientific">Coccidioides posadasii RMSCC 3488</name>
    <dbReference type="NCBI Taxonomy" id="454284"/>
    <lineage>
        <taxon>Eukaryota</taxon>
        <taxon>Fungi</taxon>
        <taxon>Dikarya</taxon>
        <taxon>Ascomycota</taxon>
        <taxon>Pezizomycotina</taxon>
        <taxon>Eurotiomycetes</taxon>
        <taxon>Eurotiomycetidae</taxon>
        <taxon>Onygenales</taxon>
        <taxon>Onygenaceae</taxon>
        <taxon>Coccidioides</taxon>
    </lineage>
</organism>
<reference evidence="1 2" key="1">
    <citation type="submission" date="2007-06" db="EMBL/GenBank/DDBJ databases">
        <title>The Genome Sequence of Coccidioides posadasii RMSCC_3488.</title>
        <authorList>
            <consortium name="Coccidioides Genome Resources Consortium"/>
            <consortium name="The Broad Institute Genome Sequencing Platform"/>
            <person name="Henn M.R."/>
            <person name="Sykes S."/>
            <person name="Young S."/>
            <person name="Jaffe D."/>
            <person name="Berlin A."/>
            <person name="Alvarez P."/>
            <person name="Butler J."/>
            <person name="Gnerre S."/>
            <person name="Grabherr M."/>
            <person name="Mauceli E."/>
            <person name="Brockman W."/>
            <person name="Kodira C."/>
            <person name="Alvarado L."/>
            <person name="Zeng Q."/>
            <person name="Crawford M."/>
            <person name="Antoine C."/>
            <person name="Devon K."/>
            <person name="Galgiani J."/>
            <person name="Orsborn K."/>
            <person name="Lewis M.L."/>
            <person name="Nusbaum C."/>
            <person name="Galagan J."/>
            <person name="Birren B."/>
        </authorList>
    </citation>
    <scope>NUCLEOTIDE SEQUENCE [LARGE SCALE GENOMIC DNA]</scope>
    <source>
        <strain evidence="1 2">RMSCC 3488</strain>
    </source>
</reference>
<dbReference type="Proteomes" id="UP000054567">
    <property type="component" value="Unassembled WGS sequence"/>
</dbReference>
<sequence>MGHFAFNYGLQDRPEGLRNDDEHQEQMLFVDSGVFSQDIIQEVHLNMSLSALWKKASSLLQIQESAIGKVCRSTDAEVGLVSVSRGGGPRRFCRSQPHLVEKWSTRSVGIGAVTPFYKQNLTGDGVRRWQYGGGWY</sequence>
<reference evidence="2" key="2">
    <citation type="journal article" date="2009" name="Genome Res.">
        <title>Comparative genomic analyses of the human fungal pathogens Coccidioides and their relatives.</title>
        <authorList>
            <person name="Sharpton T.J."/>
            <person name="Stajich J.E."/>
            <person name="Rounsley S.D."/>
            <person name="Gardner M.J."/>
            <person name="Wortman J.R."/>
            <person name="Jordar V.S."/>
            <person name="Maiti R."/>
            <person name="Kodira C.D."/>
            <person name="Neafsey D.E."/>
            <person name="Zeng Q."/>
            <person name="Hung C.-Y."/>
            <person name="McMahan C."/>
            <person name="Muszewska A."/>
            <person name="Grynberg M."/>
            <person name="Mandel M.A."/>
            <person name="Kellner E.M."/>
            <person name="Barker B.M."/>
            <person name="Galgiani J.N."/>
            <person name="Orbach M.J."/>
            <person name="Kirkland T.N."/>
            <person name="Cole G.T."/>
            <person name="Henn M.R."/>
            <person name="Birren B.W."/>
            <person name="Taylor J.W."/>
        </authorList>
    </citation>
    <scope>NUCLEOTIDE SEQUENCE [LARGE SCALE GENOMIC DNA]</scope>
    <source>
        <strain evidence="2">RMSCC 3488</strain>
    </source>
</reference>
<evidence type="ECO:0000313" key="1">
    <source>
        <dbReference type="EMBL" id="KMM67547.1"/>
    </source>
</evidence>
<dbReference type="VEuPathDB" id="FungiDB:CPAG_03881"/>
<accession>A0A0J6I7V2</accession>
<evidence type="ECO:0000313" key="2">
    <source>
        <dbReference type="Proteomes" id="UP000054567"/>
    </source>
</evidence>
<protein>
    <submittedName>
        <fullName evidence="1">Uncharacterized protein</fullName>
    </submittedName>
</protein>